<feature type="compositionally biased region" description="Gly residues" evidence="1">
    <location>
        <begin position="76"/>
        <end position="90"/>
    </location>
</feature>
<evidence type="ECO:0000313" key="2">
    <source>
        <dbReference type="EMBL" id="NEV62779.1"/>
    </source>
</evidence>
<organism evidence="2 3">
    <name type="scientific">Thiorhodococcus minor</name>
    <dbReference type="NCBI Taxonomy" id="57489"/>
    <lineage>
        <taxon>Bacteria</taxon>
        <taxon>Pseudomonadati</taxon>
        <taxon>Pseudomonadota</taxon>
        <taxon>Gammaproteobacteria</taxon>
        <taxon>Chromatiales</taxon>
        <taxon>Chromatiaceae</taxon>
        <taxon>Thiorhodococcus</taxon>
    </lineage>
</organism>
<gene>
    <name evidence="2" type="ORF">G3446_12910</name>
</gene>
<dbReference type="RefSeq" id="WP_164453244.1">
    <property type="nucleotide sequence ID" value="NZ_JAAIJQ010000034.1"/>
</dbReference>
<dbReference type="AlphaFoldDB" id="A0A6M0K086"/>
<reference evidence="2 3" key="1">
    <citation type="submission" date="2020-02" db="EMBL/GenBank/DDBJ databases">
        <title>Genome sequences of Thiorhodococcus mannitoliphagus and Thiorhodococcus minor, purple sulfur photosynthetic bacteria in the gammaproteobacterial family, Chromatiaceae.</title>
        <authorList>
            <person name="Aviles F.A."/>
            <person name="Meyer T.E."/>
            <person name="Kyndt J.A."/>
        </authorList>
    </citation>
    <scope>NUCLEOTIDE SEQUENCE [LARGE SCALE GENOMIC DNA]</scope>
    <source>
        <strain evidence="2 3">DSM 11518</strain>
    </source>
</reference>
<name>A0A6M0K086_9GAMM</name>
<proteinExistence type="predicted"/>
<feature type="region of interest" description="Disordered" evidence="1">
    <location>
        <begin position="36"/>
        <end position="90"/>
    </location>
</feature>
<accession>A0A6M0K086</accession>
<evidence type="ECO:0000256" key="1">
    <source>
        <dbReference type="SAM" id="MobiDB-lite"/>
    </source>
</evidence>
<sequence>MRPLASGIAVSPGIDAAHTDGAERQVLAEVIRQLAHRHQARNGQPPAGLEDATGLGKGARGRPKKSPSRKAPIRPPGGGWSRGAVGRGTA</sequence>
<protein>
    <submittedName>
        <fullName evidence="2">Uncharacterized protein</fullName>
    </submittedName>
</protein>
<keyword evidence="3" id="KW-1185">Reference proteome</keyword>
<dbReference type="Proteomes" id="UP000483379">
    <property type="component" value="Unassembled WGS sequence"/>
</dbReference>
<dbReference type="EMBL" id="JAAIJQ010000034">
    <property type="protein sequence ID" value="NEV62779.1"/>
    <property type="molecule type" value="Genomic_DNA"/>
</dbReference>
<feature type="compositionally biased region" description="Basic residues" evidence="1">
    <location>
        <begin position="59"/>
        <end position="72"/>
    </location>
</feature>
<comment type="caution">
    <text evidence="2">The sequence shown here is derived from an EMBL/GenBank/DDBJ whole genome shotgun (WGS) entry which is preliminary data.</text>
</comment>
<evidence type="ECO:0000313" key="3">
    <source>
        <dbReference type="Proteomes" id="UP000483379"/>
    </source>
</evidence>